<protein>
    <submittedName>
        <fullName evidence="1">Uncharacterized protein</fullName>
    </submittedName>
</protein>
<dbReference type="EMBL" id="CM039436">
    <property type="protein sequence ID" value="KAI4313507.1"/>
    <property type="molecule type" value="Genomic_DNA"/>
</dbReference>
<organism evidence="1 2">
    <name type="scientific">Bauhinia variegata</name>
    <name type="common">Purple orchid tree</name>
    <name type="synonym">Phanera variegata</name>
    <dbReference type="NCBI Taxonomy" id="167791"/>
    <lineage>
        <taxon>Eukaryota</taxon>
        <taxon>Viridiplantae</taxon>
        <taxon>Streptophyta</taxon>
        <taxon>Embryophyta</taxon>
        <taxon>Tracheophyta</taxon>
        <taxon>Spermatophyta</taxon>
        <taxon>Magnoliopsida</taxon>
        <taxon>eudicotyledons</taxon>
        <taxon>Gunneridae</taxon>
        <taxon>Pentapetalae</taxon>
        <taxon>rosids</taxon>
        <taxon>fabids</taxon>
        <taxon>Fabales</taxon>
        <taxon>Fabaceae</taxon>
        <taxon>Cercidoideae</taxon>
        <taxon>Cercideae</taxon>
        <taxon>Bauhiniinae</taxon>
        <taxon>Bauhinia</taxon>
    </lineage>
</organism>
<proteinExistence type="predicted"/>
<name>A0ACB9LQV5_BAUVA</name>
<accession>A0ACB9LQV5</accession>
<evidence type="ECO:0000313" key="1">
    <source>
        <dbReference type="EMBL" id="KAI4313507.1"/>
    </source>
</evidence>
<comment type="caution">
    <text evidence="1">The sequence shown here is derived from an EMBL/GenBank/DDBJ whole genome shotgun (WGS) entry which is preliminary data.</text>
</comment>
<gene>
    <name evidence="1" type="ORF">L6164_026482</name>
</gene>
<reference evidence="1 2" key="1">
    <citation type="journal article" date="2022" name="DNA Res.">
        <title>Chromosomal-level genome assembly of the orchid tree Bauhinia variegata (Leguminosae; Cercidoideae) supports the allotetraploid origin hypothesis of Bauhinia.</title>
        <authorList>
            <person name="Zhong Y."/>
            <person name="Chen Y."/>
            <person name="Zheng D."/>
            <person name="Pang J."/>
            <person name="Liu Y."/>
            <person name="Luo S."/>
            <person name="Meng S."/>
            <person name="Qian L."/>
            <person name="Wei D."/>
            <person name="Dai S."/>
            <person name="Zhou R."/>
        </authorList>
    </citation>
    <scope>NUCLEOTIDE SEQUENCE [LARGE SCALE GENOMIC DNA]</scope>
    <source>
        <strain evidence="1">BV-YZ2020</strain>
    </source>
</reference>
<evidence type="ECO:0000313" key="2">
    <source>
        <dbReference type="Proteomes" id="UP000828941"/>
    </source>
</evidence>
<dbReference type="Proteomes" id="UP000828941">
    <property type="component" value="Chromosome 11"/>
</dbReference>
<sequence length="284" mass="32855">MYERKINPSSLALLVFFLFTVIRQQACIAQKQEACGPSSCGKITNISYPFRLKNDPPNCGNPSYDLACENNITVLYLFSGRYYVESINYDNLTIRLVDPGVQQSNCSSIPRYFLYQANFSDSYTSDRVDAYEYYNAYDNLFEHVIYLNCSNRVSDDPKYVDTASCINWNSNGHIYAIAGYLSAQILKVDCRVRMVAATSLWGPVDEDYTYNQSFSYDDIHWALSYGFEVSWLKVFCIDHCGEPRCYYNETTKTFVCYRDYCYTPLGFPTTKCGKTRLIFKFSFR</sequence>
<keyword evidence="2" id="KW-1185">Reference proteome</keyword>